<reference evidence="3" key="1">
    <citation type="journal article" date="2009" name="Science">
        <title>The B73 maize genome: complexity, diversity, and dynamics.</title>
        <authorList>
            <person name="Schnable P.S."/>
            <person name="Ware D."/>
            <person name="Fulton R.S."/>
            <person name="Stein J.C."/>
            <person name="Wei F."/>
            <person name="Pasternak S."/>
            <person name="Liang C."/>
            <person name="Zhang J."/>
            <person name="Fulton L."/>
            <person name="Graves T.A."/>
            <person name="Minx P."/>
            <person name="Reily A.D."/>
            <person name="Courtney L."/>
            <person name="Kruchowski S.S."/>
            <person name="Tomlinson C."/>
            <person name="Strong C."/>
            <person name="Delehaunty K."/>
            <person name="Fronick C."/>
            <person name="Courtney B."/>
            <person name="Rock S.M."/>
            <person name="Belter E."/>
            <person name="Du F."/>
            <person name="Kim K."/>
            <person name="Abbott R.M."/>
            <person name="Cotton M."/>
            <person name="Levy A."/>
            <person name="Marchetto P."/>
            <person name="Ochoa K."/>
            <person name="Jackson S.M."/>
            <person name="Gillam B."/>
            <person name="Chen W."/>
            <person name="Yan L."/>
            <person name="Higginbotham J."/>
            <person name="Cardenas M."/>
            <person name="Waligorski J."/>
            <person name="Applebaum E."/>
            <person name="Phelps L."/>
            <person name="Falcone J."/>
            <person name="Kanchi K."/>
            <person name="Thane T."/>
            <person name="Scimone A."/>
            <person name="Thane N."/>
            <person name="Henke J."/>
            <person name="Wang T."/>
            <person name="Ruppert J."/>
            <person name="Shah N."/>
            <person name="Rotter K."/>
            <person name="Hodges J."/>
            <person name="Ingenthron E."/>
            <person name="Cordes M."/>
            <person name="Kohlberg S."/>
            <person name="Sgro J."/>
            <person name="Delgado B."/>
            <person name="Mead K."/>
            <person name="Chinwalla A."/>
            <person name="Leonard S."/>
            <person name="Crouse K."/>
            <person name="Collura K."/>
            <person name="Kudrna D."/>
            <person name="Currie J."/>
            <person name="He R."/>
            <person name="Angelova A."/>
            <person name="Rajasekar S."/>
            <person name="Mueller T."/>
            <person name="Lomeli R."/>
            <person name="Scara G."/>
            <person name="Ko A."/>
            <person name="Delaney K."/>
            <person name="Wissotski M."/>
            <person name="Lopez G."/>
            <person name="Campos D."/>
            <person name="Braidotti M."/>
            <person name="Ashley E."/>
            <person name="Golser W."/>
            <person name="Kim H."/>
            <person name="Lee S."/>
            <person name="Lin J."/>
            <person name="Dujmic Z."/>
            <person name="Kim W."/>
            <person name="Talag J."/>
            <person name="Zuccolo A."/>
            <person name="Fan C."/>
            <person name="Sebastian A."/>
            <person name="Kramer M."/>
            <person name="Spiegel L."/>
            <person name="Nascimento L."/>
            <person name="Zutavern T."/>
            <person name="Miller B."/>
            <person name="Ambroise C."/>
            <person name="Muller S."/>
            <person name="Spooner W."/>
            <person name="Narechania A."/>
            <person name="Ren L."/>
            <person name="Wei S."/>
            <person name="Kumari S."/>
            <person name="Faga B."/>
            <person name="Levy M.J."/>
            <person name="McMahan L."/>
            <person name="Van Buren P."/>
            <person name="Vaughn M.W."/>
            <person name="Ying K."/>
            <person name="Yeh C.-T."/>
            <person name="Emrich S.J."/>
            <person name="Jia Y."/>
            <person name="Kalyanaraman A."/>
            <person name="Hsia A.-P."/>
            <person name="Barbazuk W.B."/>
            <person name="Baucom R.S."/>
            <person name="Brutnell T.P."/>
            <person name="Carpita N.C."/>
            <person name="Chaparro C."/>
            <person name="Chia J.-M."/>
            <person name="Deragon J.-M."/>
            <person name="Estill J.C."/>
            <person name="Fu Y."/>
            <person name="Jeddeloh J.A."/>
            <person name="Han Y."/>
            <person name="Lee H."/>
            <person name="Li P."/>
            <person name="Lisch D.R."/>
            <person name="Liu S."/>
            <person name="Liu Z."/>
            <person name="Nagel D.H."/>
            <person name="McCann M.C."/>
            <person name="SanMiguel P."/>
            <person name="Myers A.M."/>
            <person name="Nettleton D."/>
            <person name="Nguyen J."/>
            <person name="Penning B.W."/>
            <person name="Ponnala L."/>
            <person name="Schneider K.L."/>
            <person name="Schwartz D.C."/>
            <person name="Sharma A."/>
            <person name="Soderlund C."/>
            <person name="Springer N.M."/>
            <person name="Sun Q."/>
            <person name="Wang H."/>
            <person name="Waterman M."/>
            <person name="Westerman R."/>
            <person name="Wolfgruber T.K."/>
            <person name="Yang L."/>
            <person name="Yu Y."/>
            <person name="Zhang L."/>
            <person name="Zhou S."/>
            <person name="Zhu Q."/>
            <person name="Bennetzen J.L."/>
            <person name="Dawe R.K."/>
            <person name="Jiang J."/>
            <person name="Jiang N."/>
            <person name="Presting G.G."/>
            <person name="Wessler S.R."/>
            <person name="Aluru S."/>
            <person name="Martienssen R.A."/>
            <person name="Clifton S.W."/>
            <person name="McCombie W.R."/>
            <person name="Wing R.A."/>
            <person name="Wilson R.K."/>
        </authorList>
    </citation>
    <scope>NUCLEOTIDE SEQUENCE [LARGE SCALE GENOMIC DNA]</scope>
    <source>
        <strain evidence="3">cv. B73</strain>
    </source>
</reference>
<reference evidence="2" key="3">
    <citation type="submission" date="2021-05" db="UniProtKB">
        <authorList>
            <consortium name="EnsemblPlants"/>
        </authorList>
    </citation>
    <scope>IDENTIFICATION</scope>
    <source>
        <strain evidence="2">cv. B73</strain>
    </source>
</reference>
<protein>
    <submittedName>
        <fullName evidence="2">Uncharacterized protein</fullName>
    </submittedName>
</protein>
<dbReference type="InParanoid" id="A0A804QV08"/>
<keyword evidence="3" id="KW-1185">Reference proteome</keyword>
<organism evidence="2 3">
    <name type="scientific">Zea mays</name>
    <name type="common">Maize</name>
    <dbReference type="NCBI Taxonomy" id="4577"/>
    <lineage>
        <taxon>Eukaryota</taxon>
        <taxon>Viridiplantae</taxon>
        <taxon>Streptophyta</taxon>
        <taxon>Embryophyta</taxon>
        <taxon>Tracheophyta</taxon>
        <taxon>Spermatophyta</taxon>
        <taxon>Magnoliopsida</taxon>
        <taxon>Liliopsida</taxon>
        <taxon>Poales</taxon>
        <taxon>Poaceae</taxon>
        <taxon>PACMAD clade</taxon>
        <taxon>Panicoideae</taxon>
        <taxon>Andropogonodae</taxon>
        <taxon>Andropogoneae</taxon>
        <taxon>Tripsacinae</taxon>
        <taxon>Zea</taxon>
    </lineage>
</organism>
<proteinExistence type="predicted"/>
<sequence length="292" mass="32431">MACRRVAADSMLIRFDGDVDASAPPTARKNKKHRLSSPSLDGKMSDHRRDKRRSATVRHERERKLSQSRSPSTDRDRSHRRHSQSRRGLRRGAPPAAAGGISFLWTPKHMTGLLLPSIGTTDICTLVIGLDDTPGIERGLESPSTWKSPWYIDMRKHFQEILIHVMAGKGALHYTKGDGRRQGTLRRVWVREGVADQALSLKARHHRPIVTFVEASGSTVLPSDAASLQIRRFPAPARRFGSTTHHVVPVNIFKTRIEDANNVDADVGAATAQANKKKSSTSRTKHTVIARS</sequence>
<feature type="region of interest" description="Disordered" evidence="1">
    <location>
        <begin position="18"/>
        <end position="95"/>
    </location>
</feature>
<reference evidence="2" key="2">
    <citation type="submission" date="2019-07" db="EMBL/GenBank/DDBJ databases">
        <authorList>
            <person name="Seetharam A."/>
            <person name="Woodhouse M."/>
            <person name="Cannon E."/>
        </authorList>
    </citation>
    <scope>NUCLEOTIDE SEQUENCE [LARGE SCALE GENOMIC DNA]</scope>
    <source>
        <strain evidence="2">cv. B73</strain>
    </source>
</reference>
<accession>A0A804QV08</accession>
<dbReference type="Proteomes" id="UP000007305">
    <property type="component" value="Chromosome 8"/>
</dbReference>
<feature type="compositionally biased region" description="Basic residues" evidence="1">
    <location>
        <begin position="78"/>
        <end position="90"/>
    </location>
</feature>
<evidence type="ECO:0000256" key="1">
    <source>
        <dbReference type="SAM" id="MobiDB-lite"/>
    </source>
</evidence>
<evidence type="ECO:0000313" key="2">
    <source>
        <dbReference type="EnsemblPlants" id="Zm00001eb360870_P001"/>
    </source>
</evidence>
<dbReference type="AlphaFoldDB" id="A0A804QV08"/>
<dbReference type="EnsemblPlants" id="Zm00001eb360870_T001">
    <property type="protein sequence ID" value="Zm00001eb360870_P001"/>
    <property type="gene ID" value="Zm00001eb360870"/>
</dbReference>
<evidence type="ECO:0000313" key="3">
    <source>
        <dbReference type="Proteomes" id="UP000007305"/>
    </source>
</evidence>
<name>A0A804QV08_MAIZE</name>
<dbReference type="Gramene" id="Zm00001eb360870_T001">
    <property type="protein sequence ID" value="Zm00001eb360870_P001"/>
    <property type="gene ID" value="Zm00001eb360870"/>
</dbReference>